<sequence length="68" mass="7370">MTGLMVRTVGRADPEVHLSRRNRAGTGNAFGEPPAASLSNSEFRTTILWELHAILVPPVHNQHSLPSA</sequence>
<proteinExistence type="predicted"/>
<dbReference type="HOGENOM" id="CLU_2794747_0_0_1"/>
<reference evidence="1 2" key="1">
    <citation type="journal article" date="2013" name="PLoS ONE">
        <title>Genomic and secretomic analyses reveal unique features of the lignocellulolytic enzyme system of Penicillium decumbens.</title>
        <authorList>
            <person name="Liu G."/>
            <person name="Zhang L."/>
            <person name="Wei X."/>
            <person name="Zou G."/>
            <person name="Qin Y."/>
            <person name="Ma L."/>
            <person name="Li J."/>
            <person name="Zheng H."/>
            <person name="Wang S."/>
            <person name="Wang C."/>
            <person name="Xun L."/>
            <person name="Zhao G.-P."/>
            <person name="Zhou Z."/>
            <person name="Qu Y."/>
        </authorList>
    </citation>
    <scope>NUCLEOTIDE SEQUENCE [LARGE SCALE GENOMIC DNA]</scope>
    <source>
        <strain evidence="2">114-2 / CGMCC 5302</strain>
    </source>
</reference>
<dbReference type="Proteomes" id="UP000019376">
    <property type="component" value="Unassembled WGS sequence"/>
</dbReference>
<accession>S7ZZW3</accession>
<protein>
    <submittedName>
        <fullName evidence="1">Uncharacterized protein</fullName>
    </submittedName>
</protein>
<organism evidence="1 2">
    <name type="scientific">Penicillium oxalicum (strain 114-2 / CGMCC 5302)</name>
    <name type="common">Penicillium decumbens</name>
    <dbReference type="NCBI Taxonomy" id="933388"/>
    <lineage>
        <taxon>Eukaryota</taxon>
        <taxon>Fungi</taxon>
        <taxon>Dikarya</taxon>
        <taxon>Ascomycota</taxon>
        <taxon>Pezizomycotina</taxon>
        <taxon>Eurotiomycetes</taxon>
        <taxon>Eurotiomycetidae</taxon>
        <taxon>Eurotiales</taxon>
        <taxon>Aspergillaceae</taxon>
        <taxon>Penicillium</taxon>
    </lineage>
</organism>
<name>S7ZZW3_PENO1</name>
<dbReference type="EMBL" id="KB644415">
    <property type="protein sequence ID" value="EPS34361.1"/>
    <property type="molecule type" value="Genomic_DNA"/>
</dbReference>
<evidence type="ECO:0000313" key="2">
    <source>
        <dbReference type="Proteomes" id="UP000019376"/>
    </source>
</evidence>
<gene>
    <name evidence="1" type="ORF">PDE_09325</name>
</gene>
<dbReference type="AlphaFoldDB" id="S7ZZW3"/>
<keyword evidence="2" id="KW-1185">Reference proteome</keyword>
<evidence type="ECO:0000313" key="1">
    <source>
        <dbReference type="EMBL" id="EPS34361.1"/>
    </source>
</evidence>